<dbReference type="Proteomes" id="UP000823399">
    <property type="component" value="Unassembled WGS sequence"/>
</dbReference>
<feature type="signal peptide" evidence="1">
    <location>
        <begin position="1"/>
        <end position="20"/>
    </location>
</feature>
<evidence type="ECO:0000313" key="2">
    <source>
        <dbReference type="EMBL" id="KAG2113533.1"/>
    </source>
</evidence>
<proteinExistence type="predicted"/>
<evidence type="ECO:0000256" key="1">
    <source>
        <dbReference type="SAM" id="SignalP"/>
    </source>
</evidence>
<dbReference type="GeneID" id="64692184"/>
<keyword evidence="3" id="KW-1185">Reference proteome</keyword>
<keyword evidence="1" id="KW-0732">Signal</keyword>
<evidence type="ECO:0000313" key="3">
    <source>
        <dbReference type="Proteomes" id="UP000823399"/>
    </source>
</evidence>
<name>A0A9P7FDR8_9AGAM</name>
<dbReference type="EMBL" id="JABBWM010000012">
    <property type="protein sequence ID" value="KAG2113533.1"/>
    <property type="molecule type" value="Genomic_DNA"/>
</dbReference>
<protein>
    <submittedName>
        <fullName evidence="2">Uncharacterized protein</fullName>
    </submittedName>
</protein>
<dbReference type="OrthoDB" id="2674329at2759"/>
<gene>
    <name evidence="2" type="ORF">F5147DRAFT_49321</name>
</gene>
<dbReference type="RefSeq" id="XP_041295920.1">
    <property type="nucleotide sequence ID" value="XM_041429925.1"/>
</dbReference>
<feature type="chain" id="PRO_5040317141" evidence="1">
    <location>
        <begin position="21"/>
        <end position="252"/>
    </location>
</feature>
<organism evidence="2 3">
    <name type="scientific">Suillus discolor</name>
    <dbReference type="NCBI Taxonomy" id="1912936"/>
    <lineage>
        <taxon>Eukaryota</taxon>
        <taxon>Fungi</taxon>
        <taxon>Dikarya</taxon>
        <taxon>Basidiomycota</taxon>
        <taxon>Agaricomycotina</taxon>
        <taxon>Agaricomycetes</taxon>
        <taxon>Agaricomycetidae</taxon>
        <taxon>Boletales</taxon>
        <taxon>Suillineae</taxon>
        <taxon>Suillaceae</taxon>
        <taxon>Suillus</taxon>
    </lineage>
</organism>
<comment type="caution">
    <text evidence="2">The sequence shown here is derived from an EMBL/GenBank/DDBJ whole genome shotgun (WGS) entry which is preliminary data.</text>
</comment>
<dbReference type="AlphaFoldDB" id="A0A9P7FDR8"/>
<accession>A0A9P7FDR8</accession>
<sequence>MLSKYFALFAAFATFTPAFAAPVPETLVDVLASVTNVGNDATVNVLTKRADAVNPGRKHAPLSRLTRYADQNGISVFDELIKRLEFTERDSGCDVADVDVIVSNVLNNVTINILKRTEGCDIVGVTAAATDILNNLKVNILTKREVTDEEVNNAVANAVQSQGITLAHRSNLDDATAVNDILKRYQGVAARGKESDFTQAQIVSAINQALAQSSGSGSRRRDTSTSDVQNLANKVVGSLYGHPQGVDTVGGL</sequence>
<reference evidence="2" key="1">
    <citation type="journal article" date="2020" name="New Phytol.">
        <title>Comparative genomics reveals dynamic genome evolution in host specialist ectomycorrhizal fungi.</title>
        <authorList>
            <person name="Lofgren L.A."/>
            <person name="Nguyen N.H."/>
            <person name="Vilgalys R."/>
            <person name="Ruytinx J."/>
            <person name="Liao H.L."/>
            <person name="Branco S."/>
            <person name="Kuo A."/>
            <person name="LaButti K."/>
            <person name="Lipzen A."/>
            <person name="Andreopoulos W."/>
            <person name="Pangilinan J."/>
            <person name="Riley R."/>
            <person name="Hundley H."/>
            <person name="Na H."/>
            <person name="Barry K."/>
            <person name="Grigoriev I.V."/>
            <person name="Stajich J.E."/>
            <person name="Kennedy P.G."/>
        </authorList>
    </citation>
    <scope>NUCLEOTIDE SEQUENCE</scope>
    <source>
        <strain evidence="2">FC423</strain>
    </source>
</reference>